<dbReference type="AlphaFoldDB" id="A0AA39NKU9"/>
<reference evidence="2" key="1">
    <citation type="submission" date="2023-06" db="EMBL/GenBank/DDBJ databases">
        <authorList>
            <consortium name="Lawrence Berkeley National Laboratory"/>
            <person name="Ahrendt S."/>
            <person name="Sahu N."/>
            <person name="Indic B."/>
            <person name="Wong-Bajracharya J."/>
            <person name="Merenyi Z."/>
            <person name="Ke H.-M."/>
            <person name="Monk M."/>
            <person name="Kocsube S."/>
            <person name="Drula E."/>
            <person name="Lipzen A."/>
            <person name="Balint B."/>
            <person name="Henrissat B."/>
            <person name="Andreopoulos B."/>
            <person name="Martin F.M."/>
            <person name="Harder C.B."/>
            <person name="Rigling D."/>
            <person name="Ford K.L."/>
            <person name="Foster G.D."/>
            <person name="Pangilinan J."/>
            <person name="Papanicolaou A."/>
            <person name="Barry K."/>
            <person name="LaButti K."/>
            <person name="Viragh M."/>
            <person name="Koriabine M."/>
            <person name="Yan M."/>
            <person name="Riley R."/>
            <person name="Champramary S."/>
            <person name="Plett K.L."/>
            <person name="Tsai I.J."/>
            <person name="Slot J."/>
            <person name="Sipos G."/>
            <person name="Plett J."/>
            <person name="Nagy L.G."/>
            <person name="Grigoriev I.V."/>
        </authorList>
    </citation>
    <scope>NUCLEOTIDE SEQUENCE</scope>
    <source>
        <strain evidence="2">ICMP 16352</strain>
    </source>
</reference>
<keyword evidence="1" id="KW-0812">Transmembrane</keyword>
<proteinExistence type="predicted"/>
<keyword evidence="1" id="KW-0472">Membrane</keyword>
<evidence type="ECO:0000313" key="3">
    <source>
        <dbReference type="Proteomes" id="UP001175227"/>
    </source>
</evidence>
<keyword evidence="1" id="KW-1133">Transmembrane helix</keyword>
<dbReference type="EMBL" id="JAUEPR010000076">
    <property type="protein sequence ID" value="KAK0467485.1"/>
    <property type="molecule type" value="Genomic_DNA"/>
</dbReference>
<evidence type="ECO:0000313" key="2">
    <source>
        <dbReference type="EMBL" id="KAK0467485.1"/>
    </source>
</evidence>
<sequence>MTTAITRHGTILQKPNDDQAKDIFQALDMQLNSMMVEALSHGVYTGLIVFALWTVVSSKRRHDYGGSRSIPLILMIVLLYLLTTFGFCVNWVANAKDLIVNGQNFSTIFKAYNNPFLPWICLVMGITAGVSTILTDATLIWRCWAVCSRNSCAIIVPVISTTLTVVSKGILLYHHCADGDLENTDLYDPDSSH</sequence>
<comment type="caution">
    <text evidence="2">The sequence shown here is derived from an EMBL/GenBank/DDBJ whole genome shotgun (WGS) entry which is preliminary data.</text>
</comment>
<gene>
    <name evidence="2" type="ORF">IW261DRAFT_1574123</name>
</gene>
<keyword evidence="3" id="KW-1185">Reference proteome</keyword>
<accession>A0AA39NKU9</accession>
<evidence type="ECO:0000256" key="1">
    <source>
        <dbReference type="SAM" id="Phobius"/>
    </source>
</evidence>
<organism evidence="2 3">
    <name type="scientific">Armillaria novae-zelandiae</name>
    <dbReference type="NCBI Taxonomy" id="153914"/>
    <lineage>
        <taxon>Eukaryota</taxon>
        <taxon>Fungi</taxon>
        <taxon>Dikarya</taxon>
        <taxon>Basidiomycota</taxon>
        <taxon>Agaricomycotina</taxon>
        <taxon>Agaricomycetes</taxon>
        <taxon>Agaricomycetidae</taxon>
        <taxon>Agaricales</taxon>
        <taxon>Marasmiineae</taxon>
        <taxon>Physalacriaceae</taxon>
        <taxon>Armillaria</taxon>
    </lineage>
</organism>
<protein>
    <submittedName>
        <fullName evidence="2">Uncharacterized protein</fullName>
    </submittedName>
</protein>
<dbReference type="Proteomes" id="UP001175227">
    <property type="component" value="Unassembled WGS sequence"/>
</dbReference>
<feature type="transmembrane region" description="Helical" evidence="1">
    <location>
        <begin position="116"/>
        <end position="141"/>
    </location>
</feature>
<name>A0AA39NKU9_9AGAR</name>
<feature type="transmembrane region" description="Helical" evidence="1">
    <location>
        <begin position="38"/>
        <end position="58"/>
    </location>
</feature>
<feature type="transmembrane region" description="Helical" evidence="1">
    <location>
        <begin position="70"/>
        <end position="93"/>
    </location>
</feature>